<accession>A0A8H5T0C7</accession>
<keyword evidence="3" id="KW-1185">Reference proteome</keyword>
<proteinExistence type="predicted"/>
<reference evidence="2 3" key="1">
    <citation type="submission" date="2020-05" db="EMBL/GenBank/DDBJ databases">
        <title>Identification and distribution of gene clusters putatively required for synthesis of sphingolipid metabolism inhibitors in phylogenetically diverse species of the filamentous fungus Fusarium.</title>
        <authorList>
            <person name="Kim H.-S."/>
            <person name="Busman M."/>
            <person name="Brown D.W."/>
            <person name="Divon H."/>
            <person name="Uhlig S."/>
            <person name="Proctor R.H."/>
        </authorList>
    </citation>
    <scope>NUCLEOTIDE SEQUENCE [LARGE SCALE GENOMIC DNA]</scope>
    <source>
        <strain evidence="2 3">NRRL 20693</strain>
    </source>
</reference>
<dbReference type="EMBL" id="JAAGWQ010000199">
    <property type="protein sequence ID" value="KAF5660209.1"/>
    <property type="molecule type" value="Genomic_DNA"/>
</dbReference>
<dbReference type="Proteomes" id="UP000567885">
    <property type="component" value="Unassembled WGS sequence"/>
</dbReference>
<evidence type="ECO:0000313" key="3">
    <source>
        <dbReference type="Proteomes" id="UP000567885"/>
    </source>
</evidence>
<name>A0A8H5T0C7_FUSHE</name>
<comment type="caution">
    <text evidence="2">The sequence shown here is derived from an EMBL/GenBank/DDBJ whole genome shotgun (WGS) entry which is preliminary data.</text>
</comment>
<dbReference type="AlphaFoldDB" id="A0A8H5T0C7"/>
<feature type="compositionally biased region" description="Low complexity" evidence="1">
    <location>
        <begin position="50"/>
        <end position="63"/>
    </location>
</feature>
<sequence length="236" mass="26755">MLGVINSIWRAVWGSLDEPETLELPVSPKEQSLPPTSVPPVMPRQHRPAATKTTTASTATTHTQDAPPSFENPSPYPETASTWHVWMEFLSDRGQIQAIGDEIDIRTGWFAELNLDTPDIVSLMRNGLCVTENDVDISKNHTVLKICNRFMRRMYHRYYALNGTNYSGHLIVRAIDIKDTTNFRIKDLSCNKIVTAMVHGEGGRLVYLWSYLHTVRANNILDDTPLGGLWPWPKRE</sequence>
<dbReference type="OrthoDB" id="4589291at2759"/>
<organism evidence="2 3">
    <name type="scientific">Fusarium heterosporum</name>
    <dbReference type="NCBI Taxonomy" id="42747"/>
    <lineage>
        <taxon>Eukaryota</taxon>
        <taxon>Fungi</taxon>
        <taxon>Dikarya</taxon>
        <taxon>Ascomycota</taxon>
        <taxon>Pezizomycotina</taxon>
        <taxon>Sordariomycetes</taxon>
        <taxon>Hypocreomycetidae</taxon>
        <taxon>Hypocreales</taxon>
        <taxon>Nectriaceae</taxon>
        <taxon>Fusarium</taxon>
        <taxon>Fusarium heterosporum species complex</taxon>
    </lineage>
</organism>
<protein>
    <submittedName>
        <fullName evidence="2">Uncharacterized protein</fullName>
    </submittedName>
</protein>
<feature type="region of interest" description="Disordered" evidence="1">
    <location>
        <begin position="25"/>
        <end position="75"/>
    </location>
</feature>
<evidence type="ECO:0000313" key="2">
    <source>
        <dbReference type="EMBL" id="KAF5660209.1"/>
    </source>
</evidence>
<gene>
    <name evidence="2" type="ORF">FHETE_9038</name>
</gene>
<evidence type="ECO:0000256" key="1">
    <source>
        <dbReference type="SAM" id="MobiDB-lite"/>
    </source>
</evidence>